<dbReference type="InterPro" id="IPR029071">
    <property type="entry name" value="Ubiquitin-like_domsf"/>
</dbReference>
<dbReference type="InterPro" id="IPR018200">
    <property type="entry name" value="USP_CS"/>
</dbReference>
<dbReference type="GO" id="GO:0004843">
    <property type="term" value="F:cysteine-type deubiquitinase activity"/>
    <property type="evidence" value="ECO:0007669"/>
    <property type="project" value="UniProtKB-UniRule"/>
</dbReference>
<evidence type="ECO:0000313" key="10">
    <source>
        <dbReference type="EMBL" id="CCD11981.1"/>
    </source>
</evidence>
<dbReference type="InterPro" id="IPR001394">
    <property type="entry name" value="Peptidase_C19_UCH"/>
</dbReference>
<dbReference type="Pfam" id="PF00240">
    <property type="entry name" value="ubiquitin"/>
    <property type="match status" value="1"/>
</dbReference>
<keyword evidence="5 6" id="KW-0788">Thiol protease</keyword>
<dbReference type="PROSITE" id="PS00972">
    <property type="entry name" value="USP_1"/>
    <property type="match status" value="1"/>
</dbReference>
<dbReference type="GO" id="GO:0061136">
    <property type="term" value="P:regulation of proteasomal protein catabolic process"/>
    <property type="evidence" value="ECO:0007669"/>
    <property type="project" value="TreeGrafter"/>
</dbReference>
<evidence type="ECO:0000256" key="3">
    <source>
        <dbReference type="ARBA" id="ARBA00022786"/>
    </source>
</evidence>
<dbReference type="PANTHER" id="PTHR43982">
    <property type="entry name" value="UBIQUITIN CARBOXYL-TERMINAL HYDROLASE"/>
    <property type="match status" value="1"/>
</dbReference>
<dbReference type="Gene3D" id="3.90.70.10">
    <property type="entry name" value="Cysteine proteinases"/>
    <property type="match status" value="1"/>
</dbReference>
<evidence type="ECO:0000259" key="9">
    <source>
        <dbReference type="PROSITE" id="PS50235"/>
    </source>
</evidence>
<evidence type="ECO:0000259" key="8">
    <source>
        <dbReference type="PROSITE" id="PS50053"/>
    </source>
</evidence>
<name>F9W493_TRYCI</name>
<dbReference type="Pfam" id="PF00443">
    <property type="entry name" value="UCH"/>
    <property type="match status" value="1"/>
</dbReference>
<evidence type="ECO:0000256" key="2">
    <source>
        <dbReference type="ARBA" id="ARBA00022670"/>
    </source>
</evidence>
<evidence type="ECO:0000256" key="4">
    <source>
        <dbReference type="ARBA" id="ARBA00022801"/>
    </source>
</evidence>
<sequence>MAQVKVKWGKQLLELAVDLGSSVGALKEQLLRLTSVPVERQKLMGLKAARPIDDNTTLVEAGVTAGKTLMLLGTADDAVKPVKQALDTKESTTPHAAVHQHTGIVPIGLQNIANTCYMNAAVQMLRLAPEVYELLSSHESDPLVRELMRLYKLMESQSEAISPTSLWTTLISQYRTFGELNDKGQPMQHDAQEVLSAFLQRINSSMPETHKTMFTGKLTQTMVCKEDPDAQPTSQEVPFLMLSCNINTEIQTLEAGLEAAFNETLAINSEKLSREAMHSRTSRIAMLPEYLFVHMVRFSWRTDINGKVKVLKPVTFPMTLDLNMLCVEELKKELAPERARVLKRRDAEIERRRALRQKTQLEGETKPNERGEEDTGAAESPAGGAVGNVSGYYELCGVISHKGRSADSGHYVFWGKYAEQWMVVDDNHVACVTEEDVRRLRGSGEAHIAYVLMYRSKDPRTKRSIVPS</sequence>
<protein>
    <recommendedName>
        <fullName evidence="6">Ubiquitin carboxyl-terminal hydrolase</fullName>
        <ecNumber evidence="6">3.4.19.12</ecNumber>
    </recommendedName>
</protein>
<dbReference type="SUPFAM" id="SSF54236">
    <property type="entry name" value="Ubiquitin-like"/>
    <property type="match status" value="1"/>
</dbReference>
<dbReference type="InterPro" id="IPR038765">
    <property type="entry name" value="Papain-like_cys_pep_sf"/>
</dbReference>
<dbReference type="GO" id="GO:0043161">
    <property type="term" value="P:proteasome-mediated ubiquitin-dependent protein catabolic process"/>
    <property type="evidence" value="ECO:0007669"/>
    <property type="project" value="InterPro"/>
</dbReference>
<feature type="domain" description="Ubiquitin-like" evidence="8">
    <location>
        <begin position="1"/>
        <end position="78"/>
    </location>
</feature>
<keyword evidence="11" id="KW-1185">Reference proteome</keyword>
<gene>
    <name evidence="10" type="ORF">TCIL3000_0_29070</name>
</gene>
<reference evidence="11" key="1">
    <citation type="submission" date="2011-07" db="EMBL/GenBank/DDBJ databases">
        <title>Divergent evolution of antigenic variation in African trypanosomes.</title>
        <authorList>
            <person name="Jackson A.P."/>
            <person name="Berry A."/>
            <person name="Allison H.C."/>
            <person name="Burton P."/>
            <person name="Anderson J."/>
            <person name="Aslett M."/>
            <person name="Brown R."/>
            <person name="Corton N."/>
            <person name="Harris D."/>
            <person name="Hauser H."/>
            <person name="Gamble J."/>
            <person name="Gilderthorp R."/>
            <person name="McQuillan J."/>
            <person name="Quail M.A."/>
            <person name="Sanders M."/>
            <person name="Van Tonder A."/>
            <person name="Ginger M.L."/>
            <person name="Donelson J.E."/>
            <person name="Field M.C."/>
            <person name="Barry J.D."/>
            <person name="Berriman M."/>
            <person name="Hertz-Fowler C."/>
        </authorList>
    </citation>
    <scope>NUCLEOTIDE SEQUENCE [LARGE SCALE GENOMIC DNA]</scope>
    <source>
        <strain evidence="11">IL3000</strain>
    </source>
</reference>
<dbReference type="SUPFAM" id="SSF54001">
    <property type="entry name" value="Cysteine proteinases"/>
    <property type="match status" value="1"/>
</dbReference>
<evidence type="ECO:0000256" key="7">
    <source>
        <dbReference type="SAM" id="MobiDB-lite"/>
    </source>
</evidence>
<dbReference type="InterPro" id="IPR000626">
    <property type="entry name" value="Ubiquitin-like_dom"/>
</dbReference>
<dbReference type="SMART" id="SM00213">
    <property type="entry name" value="UBQ"/>
    <property type="match status" value="1"/>
</dbReference>
<evidence type="ECO:0000313" key="11">
    <source>
        <dbReference type="Proteomes" id="UP000000702"/>
    </source>
</evidence>
<dbReference type="GO" id="GO:0070628">
    <property type="term" value="F:proteasome binding"/>
    <property type="evidence" value="ECO:0007669"/>
    <property type="project" value="TreeGrafter"/>
</dbReference>
<comment type="similarity">
    <text evidence="6">Belongs to the peptidase C19 family.</text>
</comment>
<organism evidence="10 11">
    <name type="scientific">Trypanosoma congolense (strain IL3000)</name>
    <dbReference type="NCBI Taxonomy" id="1068625"/>
    <lineage>
        <taxon>Eukaryota</taxon>
        <taxon>Discoba</taxon>
        <taxon>Euglenozoa</taxon>
        <taxon>Kinetoplastea</taxon>
        <taxon>Metakinetoplastina</taxon>
        <taxon>Trypanosomatida</taxon>
        <taxon>Trypanosomatidae</taxon>
        <taxon>Trypanosoma</taxon>
        <taxon>Nannomonas</taxon>
    </lineage>
</organism>
<keyword evidence="4 6" id="KW-0378">Hydrolase</keyword>
<dbReference type="InterPro" id="IPR044635">
    <property type="entry name" value="UBP14-like"/>
</dbReference>
<dbReference type="EMBL" id="CAEQ01000532">
    <property type="protein sequence ID" value="CCD11981.1"/>
    <property type="molecule type" value="Genomic_DNA"/>
</dbReference>
<proteinExistence type="inferred from homology"/>
<dbReference type="Gene3D" id="3.10.20.90">
    <property type="entry name" value="Phosphatidylinositol 3-kinase Catalytic Subunit, Chain A, domain 1"/>
    <property type="match status" value="1"/>
</dbReference>
<comment type="caution">
    <text evidence="10">The sequence shown here is derived from an EMBL/GenBank/DDBJ whole genome shotgun (WGS) entry which is preliminary data.</text>
</comment>
<dbReference type="PROSITE" id="PS50053">
    <property type="entry name" value="UBIQUITIN_2"/>
    <property type="match status" value="1"/>
</dbReference>
<dbReference type="PROSITE" id="PS50235">
    <property type="entry name" value="USP_3"/>
    <property type="match status" value="1"/>
</dbReference>
<evidence type="ECO:0000256" key="1">
    <source>
        <dbReference type="ARBA" id="ARBA00000707"/>
    </source>
</evidence>
<evidence type="ECO:0000256" key="5">
    <source>
        <dbReference type="ARBA" id="ARBA00022807"/>
    </source>
</evidence>
<dbReference type="PROSITE" id="PS00973">
    <property type="entry name" value="USP_2"/>
    <property type="match status" value="1"/>
</dbReference>
<feature type="domain" description="USP" evidence="9">
    <location>
        <begin position="107"/>
        <end position="457"/>
    </location>
</feature>
<reference evidence="10 11" key="2">
    <citation type="journal article" date="2012" name="Proc. Natl. Acad. Sci. U.S.A.">
        <title>Antigenic diversity is generated by distinct evolutionary mechanisms in African trypanosome species.</title>
        <authorList>
            <person name="Jackson A.P."/>
            <person name="Berry A."/>
            <person name="Aslett M."/>
            <person name="Allison H.C."/>
            <person name="Burton P."/>
            <person name="Vavrova-Anderson J."/>
            <person name="Brown R."/>
            <person name="Browne H."/>
            <person name="Corton N."/>
            <person name="Hauser H."/>
            <person name="Gamble J."/>
            <person name="Gilderthorp R."/>
            <person name="Marcello L."/>
            <person name="McQuillan J."/>
            <person name="Otto T.D."/>
            <person name="Quail M.A."/>
            <person name="Sanders M.J."/>
            <person name="van Tonder A."/>
            <person name="Ginger M.L."/>
            <person name="Field M.C."/>
            <person name="Barry J.D."/>
            <person name="Hertz-Fowler C."/>
            <person name="Berriman M."/>
        </authorList>
    </citation>
    <scope>NUCLEOTIDE SEQUENCE [LARGE SCALE GENOMIC DNA]</scope>
    <source>
        <strain evidence="10 11">IL3000</strain>
    </source>
</reference>
<evidence type="ECO:0000256" key="6">
    <source>
        <dbReference type="RuleBase" id="RU366025"/>
    </source>
</evidence>
<comment type="catalytic activity">
    <reaction evidence="1 6">
        <text>Thiol-dependent hydrolysis of ester, thioester, amide, peptide and isopeptide bonds formed by the C-terminal Gly of ubiquitin (a 76-residue protein attached to proteins as an intracellular targeting signal).</text>
        <dbReference type="EC" id="3.4.19.12"/>
    </reaction>
</comment>
<feature type="region of interest" description="Disordered" evidence="7">
    <location>
        <begin position="354"/>
        <end position="383"/>
    </location>
</feature>
<dbReference type="OMA" id="FKSDAEY"/>
<dbReference type="Proteomes" id="UP000000702">
    <property type="component" value="Unassembled WGS sequence"/>
</dbReference>
<keyword evidence="3 6" id="KW-0833">Ubl conjugation pathway</keyword>
<dbReference type="GO" id="GO:0016579">
    <property type="term" value="P:protein deubiquitination"/>
    <property type="evidence" value="ECO:0007669"/>
    <property type="project" value="InterPro"/>
</dbReference>
<dbReference type="EC" id="3.4.19.12" evidence="6"/>
<dbReference type="PANTHER" id="PTHR43982:SF1">
    <property type="entry name" value="UBIQUITIN CARBOXYL-TERMINAL HYDROLASE 14"/>
    <property type="match status" value="1"/>
</dbReference>
<accession>F9W493</accession>
<feature type="compositionally biased region" description="Basic and acidic residues" evidence="7">
    <location>
        <begin position="359"/>
        <end position="370"/>
    </location>
</feature>
<dbReference type="AlphaFoldDB" id="F9W493"/>
<keyword evidence="2 6" id="KW-0645">Protease</keyword>
<dbReference type="InterPro" id="IPR028889">
    <property type="entry name" value="USP"/>
</dbReference>
<dbReference type="VEuPathDB" id="TriTrypDB:TcIL3000_0_29070"/>